<dbReference type="Proteomes" id="UP000297422">
    <property type="component" value="Unassembled WGS sequence"/>
</dbReference>
<evidence type="ECO:0000313" key="1">
    <source>
        <dbReference type="EMBL" id="TGM12914.1"/>
    </source>
</evidence>
<keyword evidence="2" id="KW-1185">Reference proteome</keyword>
<dbReference type="RefSeq" id="WP_135685786.1">
    <property type="nucleotide sequence ID" value="NZ_RQEQ01000040.1"/>
</dbReference>
<sequence>MESDHGRDELRILLDSDKFPPVPLILPLDNLSIEDSISRTSWAMHQNVLDSKTSGSKVKSLLETHGELQVKELRKIIPLILYICSEKAEITGPYSHDIYNQRLKEKQFLEFPEVKDPVIWDVGK</sequence>
<accession>A0ABY2MZQ0</accession>
<protein>
    <submittedName>
        <fullName evidence="1">Uncharacterized protein</fullName>
    </submittedName>
</protein>
<comment type="caution">
    <text evidence="1">The sequence shown here is derived from an EMBL/GenBank/DDBJ whole genome shotgun (WGS) entry which is preliminary data.</text>
</comment>
<gene>
    <name evidence="1" type="ORF">EHQ90_14765</name>
</gene>
<proteinExistence type="predicted"/>
<dbReference type="EMBL" id="RQGT01000090">
    <property type="protein sequence ID" value="TGM12914.1"/>
    <property type="molecule type" value="Genomic_DNA"/>
</dbReference>
<name>A0ABY2MZQ0_9LEPT</name>
<dbReference type="Pfam" id="PF26125">
    <property type="entry name" value="AcrVA2-like"/>
    <property type="match status" value="1"/>
</dbReference>
<organism evidence="1 2">
    <name type="scientific">Leptospira stimsonii</name>
    <dbReference type="NCBI Taxonomy" id="2202203"/>
    <lineage>
        <taxon>Bacteria</taxon>
        <taxon>Pseudomonadati</taxon>
        <taxon>Spirochaetota</taxon>
        <taxon>Spirochaetia</taxon>
        <taxon>Leptospirales</taxon>
        <taxon>Leptospiraceae</taxon>
        <taxon>Leptospira</taxon>
    </lineage>
</organism>
<evidence type="ECO:0000313" key="2">
    <source>
        <dbReference type="Proteomes" id="UP000297422"/>
    </source>
</evidence>
<dbReference type="InterPro" id="IPR058915">
    <property type="entry name" value="AcrVA2-like"/>
</dbReference>
<reference evidence="2" key="1">
    <citation type="journal article" date="2019" name="PLoS Negl. Trop. Dis.">
        <title>Revisiting the worldwide diversity of Leptospira species in the environment.</title>
        <authorList>
            <person name="Vincent A.T."/>
            <person name="Schiettekatte O."/>
            <person name="Bourhy P."/>
            <person name="Veyrier F.J."/>
            <person name="Picardeau M."/>
        </authorList>
    </citation>
    <scope>NUCLEOTIDE SEQUENCE [LARGE SCALE GENOMIC DNA]</scope>
    <source>
        <strain evidence="2">201702407</strain>
    </source>
</reference>